<evidence type="ECO:0000313" key="4">
    <source>
        <dbReference type="Proteomes" id="UP000093943"/>
    </source>
</evidence>
<dbReference type="InterPro" id="IPR002019">
    <property type="entry name" value="Urease_beta-like"/>
</dbReference>
<evidence type="ECO:0000313" key="3">
    <source>
        <dbReference type="EMBL" id="OBI33255.1"/>
    </source>
</evidence>
<dbReference type="Pfam" id="PF00699">
    <property type="entry name" value="Urease_beta"/>
    <property type="match status" value="1"/>
</dbReference>
<dbReference type="CDD" id="cd00407">
    <property type="entry name" value="Urease_beta"/>
    <property type="match status" value="1"/>
</dbReference>
<gene>
    <name evidence="3" type="ORF">A5710_01790</name>
</gene>
<sequence>MKPSAPGAIIFGDAPVPINLGCEITTVKVVNTGDRPISVGSHFHFAEANPALEFDRKAAWGKRQNIISSGMSRFDPGVTQEIELIPFGGRRIAAGFRGECKGPLDA</sequence>
<protein>
    <submittedName>
        <fullName evidence="3">Urease subunit beta</fullName>
    </submittedName>
</protein>
<dbReference type="GO" id="GO:0035550">
    <property type="term" value="C:urease complex"/>
    <property type="evidence" value="ECO:0007669"/>
    <property type="project" value="InterPro"/>
</dbReference>
<reference evidence="4" key="1">
    <citation type="submission" date="2016-06" db="EMBL/GenBank/DDBJ databases">
        <authorList>
            <person name="Sutton G."/>
            <person name="Brinkac L."/>
            <person name="Sanka R."/>
            <person name="Adams M."/>
            <person name="Lau E."/>
            <person name="Sam S."/>
            <person name="Sreng N."/>
            <person name="Him V."/>
            <person name="Kerleguer A."/>
            <person name="Cheng S."/>
        </authorList>
    </citation>
    <scope>NUCLEOTIDE SEQUENCE [LARGE SCALE GENOMIC DNA]</scope>
    <source>
        <strain evidence="4">E1876</strain>
    </source>
</reference>
<dbReference type="Gene3D" id="2.10.150.10">
    <property type="entry name" value="Urease, beta subunit"/>
    <property type="match status" value="1"/>
</dbReference>
<accession>A0A1A2NZ01</accession>
<evidence type="ECO:0000256" key="2">
    <source>
        <dbReference type="ARBA" id="ARBA00047778"/>
    </source>
</evidence>
<dbReference type="AlphaFoldDB" id="A0A1A2NZ01"/>
<dbReference type="SUPFAM" id="SSF51278">
    <property type="entry name" value="Urease, beta-subunit"/>
    <property type="match status" value="1"/>
</dbReference>
<evidence type="ECO:0000256" key="1">
    <source>
        <dbReference type="ARBA" id="ARBA00022801"/>
    </source>
</evidence>
<dbReference type="EMBL" id="LZKG01000024">
    <property type="protein sequence ID" value="OBI33255.1"/>
    <property type="molecule type" value="Genomic_DNA"/>
</dbReference>
<name>A0A1A2NZ01_MYCSD</name>
<dbReference type="OrthoDB" id="9797217at2"/>
<dbReference type="NCBIfam" id="TIGR00192">
    <property type="entry name" value="urease_beta"/>
    <property type="match status" value="1"/>
</dbReference>
<keyword evidence="1" id="KW-0378">Hydrolase</keyword>
<organism evidence="3 4">
    <name type="scientific">Mycolicibacter sinensis (strain JDM601)</name>
    <name type="common">Mycobacterium sinense</name>
    <dbReference type="NCBI Taxonomy" id="875328"/>
    <lineage>
        <taxon>Bacteria</taxon>
        <taxon>Bacillati</taxon>
        <taxon>Actinomycetota</taxon>
        <taxon>Actinomycetes</taxon>
        <taxon>Mycobacteriales</taxon>
        <taxon>Mycobacteriaceae</taxon>
        <taxon>Mycolicibacter</taxon>
    </lineage>
</organism>
<dbReference type="InterPro" id="IPR050069">
    <property type="entry name" value="Urease_subunit"/>
</dbReference>
<comment type="catalytic activity">
    <reaction evidence="2">
        <text>urea + 2 H2O + H(+) = hydrogencarbonate + 2 NH4(+)</text>
        <dbReference type="Rhea" id="RHEA:20557"/>
        <dbReference type="ChEBI" id="CHEBI:15377"/>
        <dbReference type="ChEBI" id="CHEBI:15378"/>
        <dbReference type="ChEBI" id="CHEBI:16199"/>
        <dbReference type="ChEBI" id="CHEBI:17544"/>
        <dbReference type="ChEBI" id="CHEBI:28938"/>
        <dbReference type="EC" id="3.5.1.5"/>
    </reaction>
</comment>
<comment type="caution">
    <text evidence="3">The sequence shown here is derived from an EMBL/GenBank/DDBJ whole genome shotgun (WGS) entry which is preliminary data.</text>
</comment>
<dbReference type="PANTHER" id="PTHR33569">
    <property type="entry name" value="UREASE"/>
    <property type="match status" value="1"/>
</dbReference>
<dbReference type="GO" id="GO:0009039">
    <property type="term" value="F:urease activity"/>
    <property type="evidence" value="ECO:0007669"/>
    <property type="project" value="UniProtKB-EC"/>
</dbReference>
<dbReference type="Proteomes" id="UP000093943">
    <property type="component" value="Unassembled WGS sequence"/>
</dbReference>
<dbReference type="GO" id="GO:0043419">
    <property type="term" value="P:urea catabolic process"/>
    <property type="evidence" value="ECO:0007669"/>
    <property type="project" value="InterPro"/>
</dbReference>
<proteinExistence type="predicted"/>
<dbReference type="PANTHER" id="PTHR33569:SF1">
    <property type="entry name" value="UREASE"/>
    <property type="match status" value="1"/>
</dbReference>
<dbReference type="InterPro" id="IPR036461">
    <property type="entry name" value="Urease_betasu_sf"/>
</dbReference>